<dbReference type="GO" id="GO:0015297">
    <property type="term" value="F:antiporter activity"/>
    <property type="evidence" value="ECO:0007669"/>
    <property type="project" value="InterPro"/>
</dbReference>
<evidence type="ECO:0000256" key="5">
    <source>
        <dbReference type="ARBA" id="ARBA00023136"/>
    </source>
</evidence>
<keyword evidence="4 7" id="KW-1133">Transmembrane helix</keyword>
<evidence type="ECO:0000256" key="3">
    <source>
        <dbReference type="ARBA" id="ARBA00022692"/>
    </source>
</evidence>
<comment type="caution">
    <text evidence="8">The sequence shown here is derived from an EMBL/GenBank/DDBJ whole genome shotgun (WGS) entry which is preliminary data.</text>
</comment>
<dbReference type="InterPro" id="IPR045069">
    <property type="entry name" value="MATE_euk"/>
</dbReference>
<keyword evidence="9" id="KW-1185">Reference proteome</keyword>
<evidence type="ECO:0000256" key="4">
    <source>
        <dbReference type="ARBA" id="ARBA00022989"/>
    </source>
</evidence>
<feature type="transmembrane region" description="Helical" evidence="7">
    <location>
        <begin position="91"/>
        <end position="109"/>
    </location>
</feature>
<accession>A0A9P9H9M5</accession>
<feature type="transmembrane region" description="Helical" evidence="7">
    <location>
        <begin position="207"/>
        <end position="226"/>
    </location>
</feature>
<dbReference type="CDD" id="cd13132">
    <property type="entry name" value="MATE_eukaryotic"/>
    <property type="match status" value="1"/>
</dbReference>
<organism evidence="8 9">
    <name type="scientific">Fusarium solani</name>
    <name type="common">Filamentous fungus</name>
    <dbReference type="NCBI Taxonomy" id="169388"/>
    <lineage>
        <taxon>Eukaryota</taxon>
        <taxon>Fungi</taxon>
        <taxon>Dikarya</taxon>
        <taxon>Ascomycota</taxon>
        <taxon>Pezizomycotina</taxon>
        <taxon>Sordariomycetes</taxon>
        <taxon>Hypocreomycetidae</taxon>
        <taxon>Hypocreales</taxon>
        <taxon>Nectriaceae</taxon>
        <taxon>Fusarium</taxon>
        <taxon>Fusarium solani species complex</taxon>
    </lineage>
</organism>
<feature type="region of interest" description="Disordered" evidence="6">
    <location>
        <begin position="1"/>
        <end position="21"/>
    </location>
</feature>
<dbReference type="EMBL" id="JAGTJS010000011">
    <property type="protein sequence ID" value="KAH7252893.1"/>
    <property type="molecule type" value="Genomic_DNA"/>
</dbReference>
<evidence type="ECO:0000313" key="9">
    <source>
        <dbReference type="Proteomes" id="UP000736672"/>
    </source>
</evidence>
<dbReference type="Proteomes" id="UP000736672">
    <property type="component" value="Unassembled WGS sequence"/>
</dbReference>
<proteinExistence type="inferred from homology"/>
<feature type="transmembrane region" description="Helical" evidence="7">
    <location>
        <begin position="455"/>
        <end position="477"/>
    </location>
</feature>
<feature type="compositionally biased region" description="Polar residues" evidence="6">
    <location>
        <begin position="1"/>
        <end position="14"/>
    </location>
</feature>
<evidence type="ECO:0000313" key="8">
    <source>
        <dbReference type="EMBL" id="KAH7252893.1"/>
    </source>
</evidence>
<feature type="transmembrane region" description="Helical" evidence="7">
    <location>
        <begin position="431"/>
        <end position="449"/>
    </location>
</feature>
<comment type="subcellular location">
    <subcellularLocation>
        <location evidence="1">Membrane</location>
        <topology evidence="1">Multi-pass membrane protein</topology>
    </subcellularLocation>
</comment>
<feature type="transmembrane region" description="Helical" evidence="7">
    <location>
        <begin position="51"/>
        <end position="71"/>
    </location>
</feature>
<comment type="similarity">
    <text evidence="2">Belongs to the multi antimicrobial extrusion (MATE) (TC 2.A.66.1) family.</text>
</comment>
<feature type="transmembrane region" description="Helical" evidence="7">
    <location>
        <begin position="356"/>
        <end position="378"/>
    </location>
</feature>
<gene>
    <name evidence="8" type="ORF">B0J15DRAFT_526376</name>
</gene>
<dbReference type="GO" id="GO:0042910">
    <property type="term" value="F:xenobiotic transmembrane transporter activity"/>
    <property type="evidence" value="ECO:0007669"/>
    <property type="project" value="InterPro"/>
</dbReference>
<evidence type="ECO:0000256" key="2">
    <source>
        <dbReference type="ARBA" id="ARBA00010199"/>
    </source>
</evidence>
<dbReference type="InterPro" id="IPR002528">
    <property type="entry name" value="MATE_fam"/>
</dbReference>
<protein>
    <submittedName>
        <fullName evidence="8">MATE family multidrug resistance protein</fullName>
    </submittedName>
</protein>
<feature type="transmembrane region" description="Helical" evidence="7">
    <location>
        <begin position="136"/>
        <end position="157"/>
    </location>
</feature>
<evidence type="ECO:0000256" key="1">
    <source>
        <dbReference type="ARBA" id="ARBA00004141"/>
    </source>
</evidence>
<reference evidence="8" key="1">
    <citation type="journal article" date="2021" name="Nat. Commun.">
        <title>Genetic determinants of endophytism in the Arabidopsis root mycobiome.</title>
        <authorList>
            <person name="Mesny F."/>
            <person name="Miyauchi S."/>
            <person name="Thiergart T."/>
            <person name="Pickel B."/>
            <person name="Atanasova L."/>
            <person name="Karlsson M."/>
            <person name="Huettel B."/>
            <person name="Barry K.W."/>
            <person name="Haridas S."/>
            <person name="Chen C."/>
            <person name="Bauer D."/>
            <person name="Andreopoulos W."/>
            <person name="Pangilinan J."/>
            <person name="LaButti K."/>
            <person name="Riley R."/>
            <person name="Lipzen A."/>
            <person name="Clum A."/>
            <person name="Drula E."/>
            <person name="Henrissat B."/>
            <person name="Kohler A."/>
            <person name="Grigoriev I.V."/>
            <person name="Martin F.M."/>
            <person name="Hacquard S."/>
        </authorList>
    </citation>
    <scope>NUCLEOTIDE SEQUENCE</scope>
    <source>
        <strain evidence="8">FSSC 5 MPI-SDFR-AT-0091</strain>
    </source>
</reference>
<dbReference type="PANTHER" id="PTHR11206">
    <property type="entry name" value="MULTIDRUG RESISTANCE PROTEIN"/>
    <property type="match status" value="1"/>
</dbReference>
<dbReference type="OrthoDB" id="2126698at2759"/>
<feature type="transmembrane region" description="Helical" evidence="7">
    <location>
        <begin position="398"/>
        <end position="419"/>
    </location>
</feature>
<feature type="transmembrane region" description="Helical" evidence="7">
    <location>
        <begin position="276"/>
        <end position="304"/>
    </location>
</feature>
<keyword evidence="5 7" id="KW-0472">Membrane</keyword>
<dbReference type="AlphaFoldDB" id="A0A9P9H9M5"/>
<feature type="transmembrane region" description="Helical" evidence="7">
    <location>
        <begin position="177"/>
        <end position="195"/>
    </location>
</feature>
<dbReference type="NCBIfam" id="TIGR00797">
    <property type="entry name" value="matE"/>
    <property type="match status" value="1"/>
</dbReference>
<dbReference type="GO" id="GO:0016020">
    <property type="term" value="C:membrane"/>
    <property type="evidence" value="ECO:0007669"/>
    <property type="project" value="UniProtKB-SubCell"/>
</dbReference>
<name>A0A9P9H9M5_FUSSL</name>
<keyword evidence="3 7" id="KW-0812">Transmembrane</keyword>
<evidence type="ECO:0000256" key="7">
    <source>
        <dbReference type="SAM" id="Phobius"/>
    </source>
</evidence>
<dbReference type="GO" id="GO:1990961">
    <property type="term" value="P:xenobiotic detoxification by transmembrane export across the plasma membrane"/>
    <property type="evidence" value="ECO:0007669"/>
    <property type="project" value="InterPro"/>
</dbReference>
<dbReference type="Pfam" id="PF01554">
    <property type="entry name" value="MatE"/>
    <property type="match status" value="2"/>
</dbReference>
<feature type="transmembrane region" description="Helical" evidence="7">
    <location>
        <begin position="232"/>
        <end position="255"/>
    </location>
</feature>
<sequence>MAQLDNASSHTPSTAHVLRREPNEQTSLLPSGENDFPLQPVTRLSPQARRYLVECWVLLRLSLPVIISYILQNSLQTISIIIVGRSRPEDLSVAAFAYMFGTCSGWLIGQGGSTALDTLASAAFTGSPNKHQPGILLQRSFVVLTLFYLPVAVVWVYSESLFRLLGQDARLSHDSAKFLTCLIPGSLGYIYFEIMKKYLQAQGIIKPATYIMLFVSPLSALLNHLFINTLEIGLMGAPFATGICYWLSFILLTLYARFVQGYECWGGWTWACLRNLGVFAQMAALGIVQLGTEFWAFEIIALVAGRLGELPLAGQSVLMTADQVLVTIPFGIGVATSVRVGNALGSKDKKSAERHAYTSIILSVTMASIILLTLILSRNHFAKLFTADPETVDYVSHVLPWVALFQIADAINGSCGGALRGVGKQHIGAAANLASYYAIALPLGAWMAFKGLELSGLWMGQCIGMGLVASLELFFVLCTDWDEEITKALLRIEEQGSGQATEQQHMV</sequence>
<evidence type="ECO:0000256" key="6">
    <source>
        <dbReference type="SAM" id="MobiDB-lite"/>
    </source>
</evidence>